<keyword evidence="4 6" id="KW-0067">ATP-binding</keyword>
<dbReference type="PANTHER" id="PTHR42734:SF17">
    <property type="entry name" value="METAL TRANSPORT SYSTEM ATP-BINDING PROTEIN TM_0124-RELATED"/>
    <property type="match status" value="1"/>
</dbReference>
<evidence type="ECO:0000256" key="4">
    <source>
        <dbReference type="ARBA" id="ARBA00022840"/>
    </source>
</evidence>
<evidence type="ECO:0000259" key="5">
    <source>
        <dbReference type="PROSITE" id="PS50893"/>
    </source>
</evidence>
<dbReference type="InterPro" id="IPR027417">
    <property type="entry name" value="P-loop_NTPase"/>
</dbReference>
<evidence type="ECO:0000256" key="1">
    <source>
        <dbReference type="ARBA" id="ARBA00005417"/>
    </source>
</evidence>
<evidence type="ECO:0000256" key="3">
    <source>
        <dbReference type="ARBA" id="ARBA00022741"/>
    </source>
</evidence>
<proteinExistence type="inferred from homology"/>
<evidence type="ECO:0000256" key="2">
    <source>
        <dbReference type="ARBA" id="ARBA00022448"/>
    </source>
</evidence>
<dbReference type="PROSITE" id="PS00211">
    <property type="entry name" value="ABC_TRANSPORTER_1"/>
    <property type="match status" value="1"/>
</dbReference>
<dbReference type="SUPFAM" id="SSF52540">
    <property type="entry name" value="P-loop containing nucleoside triphosphate hydrolases"/>
    <property type="match status" value="1"/>
</dbReference>
<keyword evidence="3" id="KW-0547">Nucleotide-binding</keyword>
<dbReference type="FunFam" id="3.40.50.300:FF:000134">
    <property type="entry name" value="Iron-enterobactin ABC transporter ATP-binding protein"/>
    <property type="match status" value="1"/>
</dbReference>
<name>A0A1W1CQ22_9ZZZZ</name>
<dbReference type="AlphaFoldDB" id="A0A1W1CQ22"/>
<dbReference type="PANTHER" id="PTHR42734">
    <property type="entry name" value="METAL TRANSPORT SYSTEM ATP-BINDING PROTEIN TM_0124-RELATED"/>
    <property type="match status" value="1"/>
</dbReference>
<protein>
    <submittedName>
        <fullName evidence="6">Zinc ABC transporter, ATP-binding protein ZnuC</fullName>
    </submittedName>
</protein>
<reference evidence="6" key="1">
    <citation type="submission" date="2016-10" db="EMBL/GenBank/DDBJ databases">
        <authorList>
            <person name="de Groot N.N."/>
        </authorList>
    </citation>
    <scope>NUCLEOTIDE SEQUENCE</scope>
</reference>
<dbReference type="EMBL" id="FPHM01000115">
    <property type="protein sequence ID" value="SFV67916.1"/>
    <property type="molecule type" value="Genomic_DNA"/>
</dbReference>
<dbReference type="GO" id="GO:0016887">
    <property type="term" value="F:ATP hydrolysis activity"/>
    <property type="evidence" value="ECO:0007669"/>
    <property type="project" value="InterPro"/>
</dbReference>
<dbReference type="InterPro" id="IPR003439">
    <property type="entry name" value="ABC_transporter-like_ATP-bd"/>
</dbReference>
<dbReference type="InterPro" id="IPR050153">
    <property type="entry name" value="Metal_Ion_Import_ABC"/>
</dbReference>
<evidence type="ECO:0000313" key="6">
    <source>
        <dbReference type="EMBL" id="SFV67916.1"/>
    </source>
</evidence>
<dbReference type="InterPro" id="IPR003593">
    <property type="entry name" value="AAA+_ATPase"/>
</dbReference>
<sequence>MSIIEIKNLSFCYHKQKILEDINLNVEEKDFLAIIGPNGGGKSTLLKLILGINPIKDGSIKTFGEVPKKNLSKIGYVPQNTNVNTDFPIKVLEVVLMGHIGEKSPLFGYGKKEKICAMGALSQVGMEDFANSKIGELSGGQRQRIMIARALCAHPKILILDEPTASIDIDGQKLIYELLKTLNSYITIIVVSHDISVIMKYANKVVHINKRLTNHNISHKGNHFCEVEMFKEVK</sequence>
<dbReference type="CDD" id="cd03235">
    <property type="entry name" value="ABC_Metallic_Cations"/>
    <property type="match status" value="1"/>
</dbReference>
<feature type="domain" description="ABC transporter" evidence="5">
    <location>
        <begin position="4"/>
        <end position="229"/>
    </location>
</feature>
<dbReference type="SMART" id="SM00382">
    <property type="entry name" value="AAA"/>
    <property type="match status" value="1"/>
</dbReference>
<dbReference type="InterPro" id="IPR017871">
    <property type="entry name" value="ABC_transporter-like_CS"/>
</dbReference>
<dbReference type="PROSITE" id="PS50893">
    <property type="entry name" value="ABC_TRANSPORTER_2"/>
    <property type="match status" value="1"/>
</dbReference>
<organism evidence="6">
    <name type="scientific">hydrothermal vent metagenome</name>
    <dbReference type="NCBI Taxonomy" id="652676"/>
    <lineage>
        <taxon>unclassified sequences</taxon>
        <taxon>metagenomes</taxon>
        <taxon>ecological metagenomes</taxon>
    </lineage>
</organism>
<accession>A0A1W1CQ22</accession>
<gene>
    <name evidence="6" type="ORF">MNB_SV-13-492</name>
</gene>
<dbReference type="Gene3D" id="3.40.50.300">
    <property type="entry name" value="P-loop containing nucleotide triphosphate hydrolases"/>
    <property type="match status" value="1"/>
</dbReference>
<comment type="similarity">
    <text evidence="1">Belongs to the ABC transporter superfamily.</text>
</comment>
<keyword evidence="2" id="KW-0813">Transport</keyword>
<dbReference type="GO" id="GO:0005524">
    <property type="term" value="F:ATP binding"/>
    <property type="evidence" value="ECO:0007669"/>
    <property type="project" value="UniProtKB-KW"/>
</dbReference>
<dbReference type="Pfam" id="PF00005">
    <property type="entry name" value="ABC_tran"/>
    <property type="match status" value="1"/>
</dbReference>